<dbReference type="EMBL" id="AAMT01000008">
    <property type="protein sequence ID" value="EAQ12593.1"/>
    <property type="molecule type" value="Genomic_DNA"/>
</dbReference>
<protein>
    <submittedName>
        <fullName evidence="1">Uncharacterized protein</fullName>
    </submittedName>
</protein>
<dbReference type="AlphaFoldDB" id="A3VH38"/>
<organism evidence="1 2">
    <name type="scientific">Maritimibacter alkaliphilus HTCC2654</name>
    <dbReference type="NCBI Taxonomy" id="314271"/>
    <lineage>
        <taxon>Bacteria</taxon>
        <taxon>Pseudomonadati</taxon>
        <taxon>Pseudomonadota</taxon>
        <taxon>Alphaproteobacteria</taxon>
        <taxon>Rhodobacterales</taxon>
        <taxon>Roseobacteraceae</taxon>
        <taxon>Maritimibacter</taxon>
    </lineage>
</organism>
<dbReference type="STRING" id="314271.RB2654_14945"/>
<sequence length="118" mass="13042">MESQLVSEHESQAKEVARIRELIQAEIAGFDPARHTGIKEWNEAILADFKSALIEPELMEVNLPGGVTDFAYAVTETKGPYRVFWLPWSDVFSLAVESRFGPCDISVHGDAIGCFASV</sequence>
<comment type="caution">
    <text evidence="1">The sequence shown here is derived from an EMBL/GenBank/DDBJ whole genome shotgun (WGS) entry which is preliminary data.</text>
</comment>
<evidence type="ECO:0000313" key="1">
    <source>
        <dbReference type="EMBL" id="EAQ12593.1"/>
    </source>
</evidence>
<keyword evidence="2" id="KW-1185">Reference proteome</keyword>
<dbReference type="HOGENOM" id="CLU_2234597_0_0_5"/>
<name>A3VH38_9RHOB</name>
<reference evidence="1 2" key="1">
    <citation type="journal article" date="2010" name="J. Bacteriol.">
        <title>Genome sequences of Pelagibaca bermudensis HTCC2601T and Maritimibacter alkaliphilus HTCC2654T, the type strains of two marine Roseobacter genera.</title>
        <authorList>
            <person name="Thrash J.C."/>
            <person name="Cho J.C."/>
            <person name="Ferriera S."/>
            <person name="Johnson J."/>
            <person name="Vergin K.L."/>
            <person name="Giovannoni S.J."/>
        </authorList>
    </citation>
    <scope>NUCLEOTIDE SEQUENCE [LARGE SCALE GENOMIC DNA]</scope>
    <source>
        <strain evidence="1 2">HTCC2654</strain>
    </source>
</reference>
<dbReference type="Proteomes" id="UP000002931">
    <property type="component" value="Unassembled WGS sequence"/>
</dbReference>
<proteinExistence type="predicted"/>
<accession>A3VH38</accession>
<gene>
    <name evidence="1" type="ORF">RB2654_14945</name>
</gene>
<dbReference type="eggNOG" id="ENOG5032Z16">
    <property type="taxonomic scope" value="Bacteria"/>
</dbReference>
<evidence type="ECO:0000313" key="2">
    <source>
        <dbReference type="Proteomes" id="UP000002931"/>
    </source>
</evidence>